<accession>A0A183F9X9</accession>
<dbReference type="SUPFAM" id="SSF56672">
    <property type="entry name" value="DNA/RNA polymerases"/>
    <property type="match status" value="1"/>
</dbReference>
<reference evidence="1 2" key="1">
    <citation type="submission" date="2018-11" db="EMBL/GenBank/DDBJ databases">
        <authorList>
            <consortium name="Pathogen Informatics"/>
        </authorList>
    </citation>
    <scope>NUCLEOTIDE SEQUENCE [LARGE SCALE GENOMIC DNA]</scope>
</reference>
<keyword evidence="2" id="KW-1185">Reference proteome</keyword>
<dbReference type="EMBL" id="UZAH01005823">
    <property type="protein sequence ID" value="VDO29787.1"/>
    <property type="molecule type" value="Genomic_DNA"/>
</dbReference>
<dbReference type="Proteomes" id="UP000050761">
    <property type="component" value="Unassembled WGS sequence"/>
</dbReference>
<accession>A0A3P7V5D7</accession>
<dbReference type="PANTHER" id="PTHR37984">
    <property type="entry name" value="PROTEIN CBG26694"/>
    <property type="match status" value="1"/>
</dbReference>
<gene>
    <name evidence="1" type="ORF">HPBE_LOCUS2972</name>
</gene>
<evidence type="ECO:0000313" key="2">
    <source>
        <dbReference type="Proteomes" id="UP000050761"/>
    </source>
</evidence>
<dbReference type="Gene3D" id="3.10.10.10">
    <property type="entry name" value="HIV Type 1 Reverse Transcriptase, subunit A, domain 1"/>
    <property type="match status" value="1"/>
</dbReference>
<dbReference type="InterPro" id="IPR050951">
    <property type="entry name" value="Retrovirus_Pol_polyprotein"/>
</dbReference>
<evidence type="ECO:0000313" key="3">
    <source>
        <dbReference type="WBParaSite" id="HPBE_0000297101-mRNA-1"/>
    </source>
</evidence>
<dbReference type="AlphaFoldDB" id="A0A183F9X9"/>
<dbReference type="InterPro" id="IPR043502">
    <property type="entry name" value="DNA/RNA_pol_sf"/>
</dbReference>
<organism evidence="2 3">
    <name type="scientific">Heligmosomoides polygyrus</name>
    <name type="common">Parasitic roundworm</name>
    <dbReference type="NCBI Taxonomy" id="6339"/>
    <lineage>
        <taxon>Eukaryota</taxon>
        <taxon>Metazoa</taxon>
        <taxon>Ecdysozoa</taxon>
        <taxon>Nematoda</taxon>
        <taxon>Chromadorea</taxon>
        <taxon>Rhabditida</taxon>
        <taxon>Rhabditina</taxon>
        <taxon>Rhabditomorpha</taxon>
        <taxon>Strongyloidea</taxon>
        <taxon>Heligmosomidae</taxon>
        <taxon>Heligmosomoides</taxon>
    </lineage>
</organism>
<sequence length="111" mass="12215">MDSLPCSDPGNPTMINVSIANLEHVKVAAKLQPTYPEVFKSDLGLYRPSKATLRLKPEAKLVFRQKRPVPYAALPAVEKELERLESSCAISKVNYPNRAAPIVIAKKSNGQ</sequence>
<dbReference type="PANTHER" id="PTHR37984:SF5">
    <property type="entry name" value="PROTEIN NYNRIN-LIKE"/>
    <property type="match status" value="1"/>
</dbReference>
<reference evidence="3" key="2">
    <citation type="submission" date="2019-09" db="UniProtKB">
        <authorList>
            <consortium name="WormBaseParasite"/>
        </authorList>
    </citation>
    <scope>IDENTIFICATION</scope>
</reference>
<protein>
    <submittedName>
        <fullName evidence="3">Reverse transcriptase domain-containing protein</fullName>
    </submittedName>
</protein>
<proteinExistence type="predicted"/>
<dbReference type="WBParaSite" id="HPBE_0000297101-mRNA-1">
    <property type="protein sequence ID" value="HPBE_0000297101-mRNA-1"/>
    <property type="gene ID" value="HPBE_0000297101"/>
</dbReference>
<name>A0A183F9X9_HELPZ</name>
<evidence type="ECO:0000313" key="1">
    <source>
        <dbReference type="EMBL" id="VDO29787.1"/>
    </source>
</evidence>
<dbReference type="OrthoDB" id="5843452at2759"/>